<feature type="domain" description="HTH lacI-type" evidence="4">
    <location>
        <begin position="2"/>
        <end position="58"/>
    </location>
</feature>
<dbReference type="Proteomes" id="UP000195043">
    <property type="component" value="Unassembled WGS sequence"/>
</dbReference>
<dbReference type="PRINTS" id="PR00036">
    <property type="entry name" value="HTHLACI"/>
</dbReference>
<dbReference type="RefSeq" id="WP_086275100.1">
    <property type="nucleotide sequence ID" value="NZ_NGKU01000001.1"/>
</dbReference>
<dbReference type="PANTHER" id="PTHR30146">
    <property type="entry name" value="LACI-RELATED TRANSCRIPTIONAL REPRESSOR"/>
    <property type="match status" value="1"/>
</dbReference>
<dbReference type="InterPro" id="IPR028082">
    <property type="entry name" value="Peripla_BP_I"/>
</dbReference>
<dbReference type="GO" id="GO:0003700">
    <property type="term" value="F:DNA-binding transcription factor activity"/>
    <property type="evidence" value="ECO:0007669"/>
    <property type="project" value="TreeGrafter"/>
</dbReference>
<dbReference type="SMART" id="SM00354">
    <property type="entry name" value="HTH_LACI"/>
    <property type="match status" value="1"/>
</dbReference>
<comment type="caution">
    <text evidence="5">The sequence shown here is derived from an EMBL/GenBank/DDBJ whole genome shotgun (WGS) entry which is preliminary data.</text>
</comment>
<keyword evidence="1" id="KW-0805">Transcription regulation</keyword>
<dbReference type="Pfam" id="PF00356">
    <property type="entry name" value="LacI"/>
    <property type="match status" value="1"/>
</dbReference>
<keyword evidence="3" id="KW-0804">Transcription</keyword>
<dbReference type="InterPro" id="IPR010982">
    <property type="entry name" value="Lambda_DNA-bd_dom_sf"/>
</dbReference>
<dbReference type="EMBL" id="NGKU01000001">
    <property type="protein sequence ID" value="OTN77028.1"/>
    <property type="molecule type" value="Genomic_DNA"/>
</dbReference>
<dbReference type="Pfam" id="PF13377">
    <property type="entry name" value="Peripla_BP_3"/>
    <property type="match status" value="1"/>
</dbReference>
<evidence type="ECO:0000313" key="5">
    <source>
        <dbReference type="EMBL" id="OTN77028.1"/>
    </source>
</evidence>
<protein>
    <recommendedName>
        <fullName evidence="4">HTH lacI-type domain-containing protein</fullName>
    </recommendedName>
</protein>
<name>A0A242A7L6_9ENTE</name>
<dbReference type="CDD" id="cd01544">
    <property type="entry name" value="PBP1_GalR"/>
    <property type="match status" value="1"/>
</dbReference>
<evidence type="ECO:0000313" key="6">
    <source>
        <dbReference type="Proteomes" id="UP000195043"/>
    </source>
</evidence>
<dbReference type="CDD" id="cd01392">
    <property type="entry name" value="HTH_LacI"/>
    <property type="match status" value="1"/>
</dbReference>
<dbReference type="PANTHER" id="PTHR30146:SF149">
    <property type="entry name" value="HTH-TYPE TRANSCRIPTIONAL REGULATOR EBGR"/>
    <property type="match status" value="1"/>
</dbReference>
<evidence type="ECO:0000259" key="4">
    <source>
        <dbReference type="PROSITE" id="PS50932"/>
    </source>
</evidence>
<evidence type="ECO:0000256" key="1">
    <source>
        <dbReference type="ARBA" id="ARBA00023015"/>
    </source>
</evidence>
<evidence type="ECO:0000256" key="3">
    <source>
        <dbReference type="ARBA" id="ARBA00023163"/>
    </source>
</evidence>
<reference evidence="5 6" key="1">
    <citation type="submission" date="2017-05" db="EMBL/GenBank/DDBJ databases">
        <title>The Genome Sequence of Enterococcus sp. 8G7_MSG3316.</title>
        <authorList>
            <consortium name="The Broad Institute Genomics Platform"/>
            <consortium name="The Broad Institute Genomic Center for Infectious Diseases"/>
            <person name="Earl A."/>
            <person name="Manson A."/>
            <person name="Schwartman J."/>
            <person name="Gilmore M."/>
            <person name="Abouelleil A."/>
            <person name="Cao P."/>
            <person name="Chapman S."/>
            <person name="Cusick C."/>
            <person name="Shea T."/>
            <person name="Young S."/>
            <person name="Neafsey D."/>
            <person name="Nusbaum C."/>
            <person name="Birren B."/>
        </authorList>
    </citation>
    <scope>NUCLEOTIDE SEQUENCE [LARGE SCALE GENOMIC DNA]</scope>
    <source>
        <strain evidence="5 6">8G7_MSG3316</strain>
    </source>
</reference>
<dbReference type="STRING" id="1834191.A5886_002108"/>
<dbReference type="OrthoDB" id="43195at2"/>
<dbReference type="PROSITE" id="PS50932">
    <property type="entry name" value="HTH_LACI_2"/>
    <property type="match status" value="1"/>
</dbReference>
<accession>A0A242A7L6</accession>
<dbReference type="InterPro" id="IPR046335">
    <property type="entry name" value="LacI/GalR-like_sensor"/>
</dbReference>
<dbReference type="SUPFAM" id="SSF53822">
    <property type="entry name" value="Periplasmic binding protein-like I"/>
    <property type="match status" value="1"/>
</dbReference>
<sequence length="334" mass="36886">MATIKDIAQQAGVSPATVSRVLNYDSELSVSGETKEKIFKAAEALNYTKHKKKTAETSSIRLIQWFDTEEELADLYYLSIRLGIENKAEELGIRLLKEPFDSLSDTVVDGTITIGKFGDHQIQQLKKSQKHLLMVDFDALSYGVDSLVVDFQQAVDLVIDAFIAKGHQKIGLLSGIEYTKDHQQKIIDPRQYFFEARLRQLKLYDSHYLLQAPFTVEGGYLAMQAFLARAEELPSALFASSDALAIGAMRALQEAGVHIPEDIAVIGFNDVSVAKYVTPALSTVKVHTEWLGELAVTTLMELNASPAPVPRKVTIATELINRASTGHATELTSE</sequence>
<dbReference type="SUPFAM" id="SSF47413">
    <property type="entry name" value="lambda repressor-like DNA-binding domains"/>
    <property type="match status" value="1"/>
</dbReference>
<dbReference type="InterPro" id="IPR000843">
    <property type="entry name" value="HTH_LacI"/>
</dbReference>
<dbReference type="Gene3D" id="1.10.260.40">
    <property type="entry name" value="lambda repressor-like DNA-binding domains"/>
    <property type="match status" value="1"/>
</dbReference>
<dbReference type="Gene3D" id="3.40.50.2300">
    <property type="match status" value="2"/>
</dbReference>
<keyword evidence="6" id="KW-1185">Reference proteome</keyword>
<organism evidence="5 6">
    <name type="scientific">Candidatus Enterococcus testudinis</name>
    <dbReference type="NCBI Taxonomy" id="1834191"/>
    <lineage>
        <taxon>Bacteria</taxon>
        <taxon>Bacillati</taxon>
        <taxon>Bacillota</taxon>
        <taxon>Bacilli</taxon>
        <taxon>Lactobacillales</taxon>
        <taxon>Enterococcaceae</taxon>
        <taxon>Enterococcus</taxon>
    </lineage>
</organism>
<proteinExistence type="predicted"/>
<evidence type="ECO:0000256" key="2">
    <source>
        <dbReference type="ARBA" id="ARBA00023125"/>
    </source>
</evidence>
<gene>
    <name evidence="5" type="ORF">A5886_002108</name>
</gene>
<dbReference type="AlphaFoldDB" id="A0A242A7L6"/>
<dbReference type="PROSITE" id="PS00356">
    <property type="entry name" value="HTH_LACI_1"/>
    <property type="match status" value="1"/>
</dbReference>
<keyword evidence="2" id="KW-0238">DNA-binding</keyword>
<dbReference type="GO" id="GO:0000976">
    <property type="term" value="F:transcription cis-regulatory region binding"/>
    <property type="evidence" value="ECO:0007669"/>
    <property type="project" value="TreeGrafter"/>
</dbReference>